<feature type="region of interest" description="Disordered" evidence="1">
    <location>
        <begin position="1"/>
        <end position="68"/>
    </location>
</feature>
<name>A0A8R1IMX7_CAEJA</name>
<keyword evidence="3" id="KW-1185">Reference proteome</keyword>
<feature type="compositionally biased region" description="Polar residues" evidence="1">
    <location>
        <begin position="1"/>
        <end position="16"/>
    </location>
</feature>
<organism evidence="2 3">
    <name type="scientific">Caenorhabditis japonica</name>
    <dbReference type="NCBI Taxonomy" id="281687"/>
    <lineage>
        <taxon>Eukaryota</taxon>
        <taxon>Metazoa</taxon>
        <taxon>Ecdysozoa</taxon>
        <taxon>Nematoda</taxon>
        <taxon>Chromadorea</taxon>
        <taxon>Rhabditida</taxon>
        <taxon>Rhabditina</taxon>
        <taxon>Rhabditomorpha</taxon>
        <taxon>Rhabditoidea</taxon>
        <taxon>Rhabditidae</taxon>
        <taxon>Peloderinae</taxon>
        <taxon>Caenorhabditis</taxon>
    </lineage>
</organism>
<dbReference type="Proteomes" id="UP000005237">
    <property type="component" value="Unassembled WGS sequence"/>
</dbReference>
<accession>A0A8R1IMX7</accession>
<reference evidence="2" key="2">
    <citation type="submission" date="2022-06" db="UniProtKB">
        <authorList>
            <consortium name="EnsemblMetazoa"/>
        </authorList>
    </citation>
    <scope>IDENTIFICATION</scope>
    <source>
        <strain evidence="2">DF5081</strain>
    </source>
</reference>
<proteinExistence type="predicted"/>
<feature type="region of interest" description="Disordered" evidence="1">
    <location>
        <begin position="90"/>
        <end position="131"/>
    </location>
</feature>
<feature type="region of interest" description="Disordered" evidence="1">
    <location>
        <begin position="167"/>
        <end position="205"/>
    </location>
</feature>
<protein>
    <submittedName>
        <fullName evidence="2">Uncharacterized protein</fullName>
    </submittedName>
</protein>
<sequence length="534" mass="60048">MNNNSRHGVTRLNSRVSKFPPASKRLFTSETGSHVPLVFPKDEPPSHDSPVSYSSQNPSPSRVRNGVSRLGSRVPEFSGAINTFSSFEDVSSSRRFPKAEPLSPPSPDRLVDHNPSPSKIRPGINRHSSRVSGFPHASINFSSAESRYNVSPSTSFSKAETPSKYPIRYAAHSPSPSKIRRADPLFSPSNYAAPRNAPTTPPDSSLYMKKDIIVRESRLSLTELEYTFFESIDPNRHVVENMKDSVEDNVMDIGIAGLVLLRHQLADTMTVQGYEDALLAFSHNPVSALGTVSILDELTPKVFQLGQTFFSNIYTRRLMEINKKESKAAIFSTNPTFQYVEFEFNGNFPFRPACLVSLRSSGKVPSGTLNAMGWVVRNVLAIILDDPRGHQNMCIRAIAQKNVKNYEWIDCPEEVIDFILGFCLESFGFPRAIRYDGYSFEQFSLDNPRLAANEDFDTIRKDADKFNSLVFDKLQRTFYDLRKFEVKETPLGAGGIRRKFVKKVEEDGTAMDRNVNELDVQRNYIDSPLPIAEY</sequence>
<evidence type="ECO:0000313" key="2">
    <source>
        <dbReference type="EnsemblMetazoa" id="CJA38002a.1"/>
    </source>
</evidence>
<dbReference type="AlphaFoldDB" id="A0A8R1IMX7"/>
<evidence type="ECO:0000256" key="1">
    <source>
        <dbReference type="SAM" id="MobiDB-lite"/>
    </source>
</evidence>
<reference evidence="3" key="1">
    <citation type="submission" date="2010-08" db="EMBL/GenBank/DDBJ databases">
        <authorList>
            <consortium name="Caenorhabditis japonica Sequencing Consortium"/>
            <person name="Wilson R.K."/>
        </authorList>
    </citation>
    <scope>NUCLEOTIDE SEQUENCE [LARGE SCALE GENOMIC DNA]</scope>
    <source>
        <strain evidence="3">DF5081</strain>
    </source>
</reference>
<dbReference type="EnsemblMetazoa" id="CJA38002a.1">
    <property type="protein sequence ID" value="CJA38002a.1"/>
    <property type="gene ID" value="WBGene00213849"/>
</dbReference>
<feature type="compositionally biased region" description="Polar residues" evidence="1">
    <location>
        <begin position="49"/>
        <end position="62"/>
    </location>
</feature>
<evidence type="ECO:0000313" key="3">
    <source>
        <dbReference type="Proteomes" id="UP000005237"/>
    </source>
</evidence>